<organism evidence="2 4">
    <name type="scientific">Cucumis melo var. makuwa</name>
    <name type="common">Oriental melon</name>
    <dbReference type="NCBI Taxonomy" id="1194695"/>
    <lineage>
        <taxon>Eukaryota</taxon>
        <taxon>Viridiplantae</taxon>
        <taxon>Streptophyta</taxon>
        <taxon>Embryophyta</taxon>
        <taxon>Tracheophyta</taxon>
        <taxon>Spermatophyta</taxon>
        <taxon>Magnoliopsida</taxon>
        <taxon>eudicotyledons</taxon>
        <taxon>Gunneridae</taxon>
        <taxon>Pentapetalae</taxon>
        <taxon>rosids</taxon>
        <taxon>fabids</taxon>
        <taxon>Cucurbitales</taxon>
        <taxon>Cucurbitaceae</taxon>
        <taxon>Benincaseae</taxon>
        <taxon>Cucumis</taxon>
    </lineage>
</organism>
<proteinExistence type="predicted"/>
<accession>A0A5D3CQE9</accession>
<dbReference type="AlphaFoldDB" id="A0A5D3CQE9"/>
<dbReference type="EMBL" id="SSTE01001190">
    <property type="protein sequence ID" value="KAA0065751.1"/>
    <property type="molecule type" value="Genomic_DNA"/>
</dbReference>
<dbReference type="EMBL" id="SSTD01009754">
    <property type="protein sequence ID" value="TYK13775.1"/>
    <property type="molecule type" value="Genomic_DNA"/>
</dbReference>
<gene>
    <name evidence="2" type="ORF">E5676_scaffold488G00370</name>
    <name evidence="1" type="ORF">E6C27_scaffold37G00420</name>
</gene>
<dbReference type="Proteomes" id="UP000321393">
    <property type="component" value="Unassembled WGS sequence"/>
</dbReference>
<comment type="caution">
    <text evidence="2">The sequence shown here is derived from an EMBL/GenBank/DDBJ whole genome shotgun (WGS) entry which is preliminary data.</text>
</comment>
<sequence>MAKKVEERFKAVKEEIMNIITELQRLPQLEAKITKHMEKVDLQNEKNQQQQQLILKYIEGMMKEHSSTRESEGSTSKMKAKMEELIDEPNFSKKENEEKVEEYRNHFDKLMEPLSDLQDRVIEETFMNSLLPWIKAEVEFCQPVDQAQMMRLAQLVENREIIRSEANLEGYNGGKYPASSSSIAKSNIVTNSNDSKSNNIFPMRTITLRGTSTKEEKKEGPSKRLTQARKEKSLYFQCNVKYSHDHKCKAREQREIKMDVGRADNEELEIMENMNYEEKELKMVRVAEEDEAIVELSIN</sequence>
<evidence type="ECO:0000313" key="3">
    <source>
        <dbReference type="Proteomes" id="UP000321393"/>
    </source>
</evidence>
<dbReference type="Proteomes" id="UP000321947">
    <property type="component" value="Unassembled WGS sequence"/>
</dbReference>
<name>A0A5D3CQE9_CUCMM</name>
<evidence type="ECO:0000313" key="2">
    <source>
        <dbReference type="EMBL" id="TYK13775.1"/>
    </source>
</evidence>
<evidence type="ECO:0000313" key="1">
    <source>
        <dbReference type="EMBL" id="KAA0065751.1"/>
    </source>
</evidence>
<evidence type="ECO:0000313" key="4">
    <source>
        <dbReference type="Proteomes" id="UP000321947"/>
    </source>
</evidence>
<reference evidence="3 4" key="1">
    <citation type="submission" date="2019-08" db="EMBL/GenBank/DDBJ databases">
        <title>Draft genome sequences of two oriental melons (Cucumis melo L. var makuwa).</title>
        <authorList>
            <person name="Kwon S.-Y."/>
        </authorList>
    </citation>
    <scope>NUCLEOTIDE SEQUENCE [LARGE SCALE GENOMIC DNA]</scope>
    <source>
        <strain evidence="4">cv. Chang Bougi</strain>
        <strain evidence="3">cv. SW 3</strain>
        <tissue evidence="2">Leaf</tissue>
    </source>
</reference>
<protein>
    <submittedName>
        <fullName evidence="2">Transposon Tf2-1 polyprotein isoform X1</fullName>
    </submittedName>
</protein>